<dbReference type="Pfam" id="PF00528">
    <property type="entry name" value="BPD_transp_1"/>
    <property type="match status" value="1"/>
</dbReference>
<keyword evidence="3 8" id="KW-0813">Transport</keyword>
<evidence type="ECO:0000313" key="11">
    <source>
        <dbReference type="Proteomes" id="UP000551878"/>
    </source>
</evidence>
<dbReference type="Gene3D" id="1.10.3720.10">
    <property type="entry name" value="MetI-like"/>
    <property type="match status" value="1"/>
</dbReference>
<feature type="transmembrane region" description="Helical" evidence="8">
    <location>
        <begin position="208"/>
        <end position="228"/>
    </location>
</feature>
<feature type="transmembrane region" description="Helical" evidence="8">
    <location>
        <begin position="83"/>
        <end position="103"/>
    </location>
</feature>
<dbReference type="Proteomes" id="UP000551878">
    <property type="component" value="Unassembled WGS sequence"/>
</dbReference>
<sequence length="247" mass="26831">MMEKTKVFTLVFKTLFFLLIALFFSWGIWNGYFSMIFTESERFLLLLQQHLLLVVTSSLMAVAVAIPLGIFVTRPRFAKSEWFVLNTANLGQTIPVIAILAIVMTYLGIGFNTAVFALFVFSLLPILRNTVAGLNSVDPAMKDAAKGMGLTPMQTLWRIEMPNAMFTIMAGVRTAIVMNIGTAALASLVGGGGLGDLIFAGINLRDNAYLFSGAVPVTLLALTVDGLLRLSERIFIPKGLQEAAKSA</sequence>
<dbReference type="InterPro" id="IPR000515">
    <property type="entry name" value="MetI-like"/>
</dbReference>
<dbReference type="InterPro" id="IPR051204">
    <property type="entry name" value="ABC_transp_perm/SBD"/>
</dbReference>
<comment type="caution">
    <text evidence="10">The sequence shown here is derived from an EMBL/GenBank/DDBJ whole genome shotgun (WGS) entry which is preliminary data.</text>
</comment>
<dbReference type="GO" id="GO:0005886">
    <property type="term" value="C:plasma membrane"/>
    <property type="evidence" value="ECO:0007669"/>
    <property type="project" value="UniProtKB-SubCell"/>
</dbReference>
<dbReference type="GO" id="GO:0031460">
    <property type="term" value="P:glycine betaine transport"/>
    <property type="evidence" value="ECO:0007669"/>
    <property type="project" value="TreeGrafter"/>
</dbReference>
<dbReference type="SUPFAM" id="SSF161098">
    <property type="entry name" value="MetI-like"/>
    <property type="match status" value="1"/>
</dbReference>
<dbReference type="PANTHER" id="PTHR30177:SF4">
    <property type="entry name" value="OSMOPROTECTANT IMPORT PERMEASE PROTEIN OSMW"/>
    <property type="match status" value="1"/>
</dbReference>
<dbReference type="GO" id="GO:0006865">
    <property type="term" value="P:amino acid transport"/>
    <property type="evidence" value="ECO:0007669"/>
    <property type="project" value="UniProtKB-KW"/>
</dbReference>
<accession>A0A840QPS6</accession>
<keyword evidence="7 8" id="KW-0472">Membrane</keyword>
<feature type="transmembrane region" description="Helical" evidence="8">
    <location>
        <begin position="7"/>
        <end position="29"/>
    </location>
</feature>
<keyword evidence="11" id="KW-1185">Reference proteome</keyword>
<keyword evidence="4 8" id="KW-0812">Transmembrane</keyword>
<evidence type="ECO:0000256" key="8">
    <source>
        <dbReference type="RuleBase" id="RU363032"/>
    </source>
</evidence>
<evidence type="ECO:0000256" key="3">
    <source>
        <dbReference type="ARBA" id="ARBA00022448"/>
    </source>
</evidence>
<comment type="subcellular location">
    <subcellularLocation>
        <location evidence="1 8">Cell membrane</location>
        <topology evidence="1 8">Multi-pass membrane protein</topology>
    </subcellularLocation>
</comment>
<feature type="transmembrane region" description="Helical" evidence="8">
    <location>
        <begin position="164"/>
        <end position="188"/>
    </location>
</feature>
<proteinExistence type="inferred from homology"/>
<evidence type="ECO:0000313" key="10">
    <source>
        <dbReference type="EMBL" id="MBB5173323.1"/>
    </source>
</evidence>
<evidence type="ECO:0000256" key="6">
    <source>
        <dbReference type="ARBA" id="ARBA00022989"/>
    </source>
</evidence>
<dbReference type="GO" id="GO:0055085">
    <property type="term" value="P:transmembrane transport"/>
    <property type="evidence" value="ECO:0007669"/>
    <property type="project" value="InterPro"/>
</dbReference>
<feature type="transmembrane region" description="Helical" evidence="8">
    <location>
        <begin position="109"/>
        <end position="127"/>
    </location>
</feature>
<gene>
    <name evidence="10" type="ORF">HNQ41_001492</name>
</gene>
<evidence type="ECO:0000256" key="1">
    <source>
        <dbReference type="ARBA" id="ARBA00004651"/>
    </source>
</evidence>
<organism evidence="10 11">
    <name type="scientific">Texcoconibacillus texcoconensis</name>
    <dbReference type="NCBI Taxonomy" id="1095777"/>
    <lineage>
        <taxon>Bacteria</taxon>
        <taxon>Bacillati</taxon>
        <taxon>Bacillota</taxon>
        <taxon>Bacilli</taxon>
        <taxon>Bacillales</taxon>
        <taxon>Bacillaceae</taxon>
        <taxon>Texcoconibacillus</taxon>
    </lineage>
</organism>
<keyword evidence="5" id="KW-0029">Amino-acid transport</keyword>
<dbReference type="PROSITE" id="PS50928">
    <property type="entry name" value="ABC_TM1"/>
    <property type="match status" value="1"/>
</dbReference>
<comment type="similarity">
    <text evidence="2">Belongs to the binding-protein-dependent transport system permease family. CysTW subfamily.</text>
</comment>
<feature type="transmembrane region" description="Helical" evidence="8">
    <location>
        <begin position="49"/>
        <end position="71"/>
    </location>
</feature>
<dbReference type="FunFam" id="1.10.3720.10:FF:000001">
    <property type="entry name" value="Glycine betaine ABC transporter, permease"/>
    <property type="match status" value="1"/>
</dbReference>
<dbReference type="InterPro" id="IPR035906">
    <property type="entry name" value="MetI-like_sf"/>
</dbReference>
<evidence type="ECO:0000259" key="9">
    <source>
        <dbReference type="PROSITE" id="PS50928"/>
    </source>
</evidence>
<evidence type="ECO:0000256" key="7">
    <source>
        <dbReference type="ARBA" id="ARBA00023136"/>
    </source>
</evidence>
<name>A0A840QPS6_9BACI</name>
<feature type="domain" description="ABC transmembrane type-1" evidence="9">
    <location>
        <begin position="47"/>
        <end position="228"/>
    </location>
</feature>
<dbReference type="EMBL" id="JACHHB010000005">
    <property type="protein sequence ID" value="MBB5173323.1"/>
    <property type="molecule type" value="Genomic_DNA"/>
</dbReference>
<dbReference type="AlphaFoldDB" id="A0A840QPS6"/>
<dbReference type="CDD" id="cd06261">
    <property type="entry name" value="TM_PBP2"/>
    <property type="match status" value="1"/>
</dbReference>
<evidence type="ECO:0000256" key="4">
    <source>
        <dbReference type="ARBA" id="ARBA00022692"/>
    </source>
</evidence>
<dbReference type="PANTHER" id="PTHR30177">
    <property type="entry name" value="GLYCINE BETAINE/L-PROLINE TRANSPORT SYSTEM PERMEASE PROTEIN PROW"/>
    <property type="match status" value="1"/>
</dbReference>
<evidence type="ECO:0000256" key="2">
    <source>
        <dbReference type="ARBA" id="ARBA00007069"/>
    </source>
</evidence>
<evidence type="ECO:0000256" key="5">
    <source>
        <dbReference type="ARBA" id="ARBA00022970"/>
    </source>
</evidence>
<protein>
    <submittedName>
        <fullName evidence="10">Osmoprotectant transport system permease protein</fullName>
    </submittedName>
</protein>
<reference evidence="10 11" key="1">
    <citation type="submission" date="2020-08" db="EMBL/GenBank/DDBJ databases">
        <title>Genomic Encyclopedia of Type Strains, Phase IV (KMG-IV): sequencing the most valuable type-strain genomes for metagenomic binning, comparative biology and taxonomic classification.</title>
        <authorList>
            <person name="Goeker M."/>
        </authorList>
    </citation>
    <scope>NUCLEOTIDE SEQUENCE [LARGE SCALE GENOMIC DNA]</scope>
    <source>
        <strain evidence="10 11">DSM 24696</strain>
    </source>
</reference>
<keyword evidence="6 8" id="KW-1133">Transmembrane helix</keyword>